<organism evidence="2">
    <name type="scientific">candidate division WOR-3 bacterium</name>
    <dbReference type="NCBI Taxonomy" id="2052148"/>
    <lineage>
        <taxon>Bacteria</taxon>
        <taxon>Bacteria division WOR-3</taxon>
    </lineage>
</organism>
<dbReference type="Pfam" id="PF00266">
    <property type="entry name" value="Aminotran_5"/>
    <property type="match status" value="1"/>
</dbReference>
<proteinExistence type="predicted"/>
<sequence>MKPLQHYKGSIDNYRNLFEVTKSKIYLNHASTGPMSLNAKIAIEECIKVYQKQAEFDFKTYFEKLKYSRGIFARLINAEPEEITFTHNTSEGIFIALINLPLKNGDEIIVMNETFPAVRYVVQYNLPKITKKFINFCGEDPVKIVGKNLNRKTHAVVLDHTQFFTGEMVDLLPLSEFLRNRGIYLIVDGIQSIGAIEFDTKKTQVDFLATGGGKWLFGPGGTGFLYVNKKNFKVLKRLHTGWLGVDWKSFENFETSPPLFDDARMFEMGTRNVIGISGLTENVKILLEFGMKNVEKRILKLKNQLRDGFKRLKIPVITTDKGPHSGIITVKPENPRQIYEFLIKNQITISLRNNCLRFSPHFYNTEEEIEEVLKILKKFKK</sequence>
<keyword evidence="2" id="KW-0808">Transferase</keyword>
<dbReference type="PANTHER" id="PTHR43586">
    <property type="entry name" value="CYSTEINE DESULFURASE"/>
    <property type="match status" value="1"/>
</dbReference>
<dbReference type="Gene3D" id="3.40.640.10">
    <property type="entry name" value="Type I PLP-dependent aspartate aminotransferase-like (Major domain)"/>
    <property type="match status" value="1"/>
</dbReference>
<evidence type="ECO:0000259" key="1">
    <source>
        <dbReference type="Pfam" id="PF00266"/>
    </source>
</evidence>
<accession>A0A7C6EJI5</accession>
<name>A0A7C6EJI5_UNCW3</name>
<comment type="caution">
    <text evidence="2">The sequence shown here is derived from an EMBL/GenBank/DDBJ whole genome shotgun (WGS) entry which is preliminary data.</text>
</comment>
<dbReference type="AlphaFoldDB" id="A0A7C6EJI5"/>
<evidence type="ECO:0000313" key="2">
    <source>
        <dbReference type="EMBL" id="HHS62646.1"/>
    </source>
</evidence>
<dbReference type="Gene3D" id="3.90.1150.10">
    <property type="entry name" value="Aspartate Aminotransferase, domain 1"/>
    <property type="match status" value="1"/>
</dbReference>
<reference evidence="2" key="1">
    <citation type="journal article" date="2020" name="mSystems">
        <title>Genome- and Community-Level Interaction Insights into Carbon Utilization and Element Cycling Functions of Hydrothermarchaeota in Hydrothermal Sediment.</title>
        <authorList>
            <person name="Zhou Z."/>
            <person name="Liu Y."/>
            <person name="Xu W."/>
            <person name="Pan J."/>
            <person name="Luo Z.H."/>
            <person name="Li M."/>
        </authorList>
    </citation>
    <scope>NUCLEOTIDE SEQUENCE [LARGE SCALE GENOMIC DNA]</scope>
    <source>
        <strain evidence="2">SpSt-783</strain>
    </source>
</reference>
<dbReference type="EMBL" id="DTHJ01000070">
    <property type="protein sequence ID" value="HHS62646.1"/>
    <property type="molecule type" value="Genomic_DNA"/>
</dbReference>
<dbReference type="InterPro" id="IPR015421">
    <property type="entry name" value="PyrdxlP-dep_Trfase_major"/>
</dbReference>
<dbReference type="PANTHER" id="PTHR43586:SF15">
    <property type="entry name" value="BLR3095 PROTEIN"/>
    <property type="match status" value="1"/>
</dbReference>
<keyword evidence="2" id="KW-0032">Aminotransferase</keyword>
<dbReference type="InterPro" id="IPR015424">
    <property type="entry name" value="PyrdxlP-dep_Trfase"/>
</dbReference>
<dbReference type="InterPro" id="IPR015422">
    <property type="entry name" value="PyrdxlP-dep_Trfase_small"/>
</dbReference>
<dbReference type="GO" id="GO:0008483">
    <property type="term" value="F:transaminase activity"/>
    <property type="evidence" value="ECO:0007669"/>
    <property type="project" value="UniProtKB-KW"/>
</dbReference>
<protein>
    <submittedName>
        <fullName evidence="2">Aminotransferase class V-fold PLP-dependent enzyme</fullName>
    </submittedName>
</protein>
<dbReference type="SUPFAM" id="SSF53383">
    <property type="entry name" value="PLP-dependent transferases"/>
    <property type="match status" value="1"/>
</dbReference>
<feature type="domain" description="Aminotransferase class V" evidence="1">
    <location>
        <begin position="63"/>
        <end position="371"/>
    </location>
</feature>
<dbReference type="InterPro" id="IPR000192">
    <property type="entry name" value="Aminotrans_V_dom"/>
</dbReference>
<gene>
    <name evidence="2" type="ORF">ENV70_03380</name>
</gene>